<dbReference type="InterPro" id="IPR008719">
    <property type="entry name" value="N2O_reductase_NosL"/>
</dbReference>
<evidence type="ECO:0000313" key="1">
    <source>
        <dbReference type="EMBL" id="SFJ04418.1"/>
    </source>
</evidence>
<sequence length="148" mass="16547">MNTFRSLSIVFFGWVFTLGIVACGGDGPKPINFGKDQCAHCRMTVSDARFASQLVTAKGRAYNFDDVQCMVAFVEGGGVAREEVAHYYLPDYTNENKLLSADRLFLLKSESLKSPMRGDIAAFASEADLEKVRHIHGGERMTWEDLWK</sequence>
<protein>
    <submittedName>
        <fullName evidence="1">Copper chaperone NosL</fullName>
    </submittedName>
</protein>
<dbReference type="AlphaFoldDB" id="A0A1I3N568"/>
<reference evidence="1 2" key="1">
    <citation type="submission" date="2016-10" db="EMBL/GenBank/DDBJ databases">
        <authorList>
            <person name="de Groot N.N."/>
        </authorList>
    </citation>
    <scope>NUCLEOTIDE SEQUENCE [LARGE SCALE GENOMIC DNA]</scope>
    <source>
        <strain evidence="1 2">RK1</strain>
    </source>
</reference>
<evidence type="ECO:0000313" key="2">
    <source>
        <dbReference type="Proteomes" id="UP000198670"/>
    </source>
</evidence>
<accession>A0A1I3N568</accession>
<dbReference type="PANTHER" id="PTHR41247:SF1">
    <property type="entry name" value="HTH-TYPE TRANSCRIPTIONAL REPRESSOR YCNK"/>
    <property type="match status" value="1"/>
</dbReference>
<keyword evidence="2" id="KW-1185">Reference proteome</keyword>
<dbReference type="PANTHER" id="PTHR41247">
    <property type="entry name" value="HTH-TYPE TRANSCRIPTIONAL REPRESSOR YCNK"/>
    <property type="match status" value="1"/>
</dbReference>
<dbReference type="PROSITE" id="PS51257">
    <property type="entry name" value="PROKAR_LIPOPROTEIN"/>
    <property type="match status" value="1"/>
</dbReference>
<dbReference type="Proteomes" id="UP000198670">
    <property type="component" value="Unassembled WGS sequence"/>
</dbReference>
<dbReference type="STRING" id="1477437.SAMN05444682_107102"/>
<organism evidence="1 2">
    <name type="scientific">Parapedobacter indicus</name>
    <dbReference type="NCBI Taxonomy" id="1477437"/>
    <lineage>
        <taxon>Bacteria</taxon>
        <taxon>Pseudomonadati</taxon>
        <taxon>Bacteroidota</taxon>
        <taxon>Sphingobacteriia</taxon>
        <taxon>Sphingobacteriales</taxon>
        <taxon>Sphingobacteriaceae</taxon>
        <taxon>Parapedobacter</taxon>
    </lineage>
</organism>
<dbReference type="RefSeq" id="WP_090628083.1">
    <property type="nucleotide sequence ID" value="NZ_FOQO01000007.1"/>
</dbReference>
<proteinExistence type="predicted"/>
<dbReference type="SUPFAM" id="SSF160387">
    <property type="entry name" value="NosL/MerB-like"/>
    <property type="match status" value="1"/>
</dbReference>
<gene>
    <name evidence="1" type="ORF">SAMN05444682_107102</name>
</gene>
<dbReference type="OrthoDB" id="9792749at2"/>
<dbReference type="EMBL" id="FOQO01000007">
    <property type="protein sequence ID" value="SFJ04418.1"/>
    <property type="molecule type" value="Genomic_DNA"/>
</dbReference>
<name>A0A1I3N568_9SPHI</name>
<dbReference type="Pfam" id="PF05573">
    <property type="entry name" value="NosL"/>
    <property type="match status" value="1"/>
</dbReference>